<keyword evidence="5" id="KW-0597">Phosphoprotein</keyword>
<feature type="compositionally biased region" description="Polar residues" evidence="9">
    <location>
        <begin position="1362"/>
        <end position="1376"/>
    </location>
</feature>
<feature type="region of interest" description="Disordered" evidence="9">
    <location>
        <begin position="825"/>
        <end position="892"/>
    </location>
</feature>
<feature type="compositionally biased region" description="Acidic residues" evidence="9">
    <location>
        <begin position="731"/>
        <end position="741"/>
    </location>
</feature>
<dbReference type="GO" id="GO:0031901">
    <property type="term" value="C:early endosome membrane"/>
    <property type="evidence" value="ECO:0007669"/>
    <property type="project" value="UniProtKB-SubCell"/>
</dbReference>
<feature type="compositionally biased region" description="Low complexity" evidence="9">
    <location>
        <begin position="992"/>
        <end position="1004"/>
    </location>
</feature>
<keyword evidence="4" id="KW-1003">Cell membrane</keyword>
<feature type="compositionally biased region" description="Low complexity" evidence="9">
    <location>
        <begin position="601"/>
        <end position="619"/>
    </location>
</feature>
<feature type="compositionally biased region" description="Polar residues" evidence="9">
    <location>
        <begin position="1078"/>
        <end position="1089"/>
    </location>
</feature>
<feature type="compositionally biased region" description="Basic and acidic residues" evidence="9">
    <location>
        <begin position="1197"/>
        <end position="1208"/>
    </location>
</feature>
<feature type="region of interest" description="Disordered" evidence="9">
    <location>
        <begin position="1343"/>
        <end position="1388"/>
    </location>
</feature>
<dbReference type="GO" id="GO:1905394">
    <property type="term" value="F:retromer complex binding"/>
    <property type="evidence" value="ECO:0007669"/>
    <property type="project" value="TreeGrafter"/>
</dbReference>
<name>A0A6P6QMB3_CARAU</name>
<feature type="compositionally biased region" description="Polar residues" evidence="9">
    <location>
        <begin position="633"/>
        <end position="660"/>
    </location>
</feature>
<feature type="compositionally biased region" description="Acidic residues" evidence="9">
    <location>
        <begin position="450"/>
        <end position="459"/>
    </location>
</feature>
<evidence type="ECO:0000256" key="1">
    <source>
        <dbReference type="ARBA" id="ARBA00004146"/>
    </source>
</evidence>
<feature type="region of interest" description="Disordered" evidence="9">
    <location>
        <begin position="412"/>
        <end position="812"/>
    </location>
</feature>
<dbReference type="PANTHER" id="PTHR21669:SF38">
    <property type="entry name" value="WASH COMPLEX SUBUNIT 2A-RELATED"/>
    <property type="match status" value="1"/>
</dbReference>
<feature type="region of interest" description="Disordered" evidence="9">
    <location>
        <begin position="1147"/>
        <end position="1220"/>
    </location>
</feature>
<reference evidence="12" key="1">
    <citation type="submission" date="2025-08" db="UniProtKB">
        <authorList>
            <consortium name="RefSeq"/>
        </authorList>
    </citation>
    <scope>IDENTIFICATION</scope>
    <source>
        <strain evidence="12">Wakin</strain>
        <tissue evidence="12">Muscle</tissue>
    </source>
</reference>
<dbReference type="Pfam" id="PF15255">
    <property type="entry name" value="CAP-ZIP_m"/>
    <property type="match status" value="1"/>
</dbReference>
<feature type="domain" description="FAM21/CAPZIP" evidence="10">
    <location>
        <begin position="1005"/>
        <end position="1131"/>
    </location>
</feature>
<feature type="compositionally biased region" description="Basic and acidic residues" evidence="9">
    <location>
        <begin position="293"/>
        <end position="309"/>
    </location>
</feature>
<dbReference type="OrthoDB" id="751084at2759"/>
<keyword evidence="7" id="KW-0472">Membrane</keyword>
<dbReference type="RefSeq" id="XP_026134669.1">
    <property type="nucleotide sequence ID" value="XM_026278884.1"/>
</dbReference>
<feature type="region of interest" description="Disordered" evidence="9">
    <location>
        <begin position="1048"/>
        <end position="1123"/>
    </location>
</feature>
<evidence type="ECO:0000256" key="7">
    <source>
        <dbReference type="ARBA" id="ARBA00023136"/>
    </source>
</evidence>
<feature type="compositionally biased region" description="Basic and acidic residues" evidence="9">
    <location>
        <begin position="1280"/>
        <end position="1300"/>
    </location>
</feature>
<dbReference type="GO" id="GO:1901981">
    <property type="term" value="F:phosphatidylinositol phosphate binding"/>
    <property type="evidence" value="ECO:0007669"/>
    <property type="project" value="TreeGrafter"/>
</dbReference>
<feature type="compositionally biased region" description="Acidic residues" evidence="9">
    <location>
        <begin position="256"/>
        <end position="268"/>
    </location>
</feature>
<feature type="region of interest" description="Disordered" evidence="9">
    <location>
        <begin position="202"/>
        <end position="393"/>
    </location>
</feature>
<evidence type="ECO:0000313" key="11">
    <source>
        <dbReference type="Proteomes" id="UP000515129"/>
    </source>
</evidence>
<feature type="compositionally biased region" description="Acidic residues" evidence="9">
    <location>
        <begin position="623"/>
        <end position="632"/>
    </location>
</feature>
<evidence type="ECO:0000313" key="12">
    <source>
        <dbReference type="RefSeq" id="XP_026134669.1"/>
    </source>
</evidence>
<organism evidence="11 12">
    <name type="scientific">Carassius auratus</name>
    <name type="common">Goldfish</name>
    <dbReference type="NCBI Taxonomy" id="7957"/>
    <lineage>
        <taxon>Eukaryota</taxon>
        <taxon>Metazoa</taxon>
        <taxon>Chordata</taxon>
        <taxon>Craniata</taxon>
        <taxon>Vertebrata</taxon>
        <taxon>Euteleostomi</taxon>
        <taxon>Actinopterygii</taxon>
        <taxon>Neopterygii</taxon>
        <taxon>Teleostei</taxon>
        <taxon>Ostariophysi</taxon>
        <taxon>Cypriniformes</taxon>
        <taxon>Cyprinidae</taxon>
        <taxon>Cyprininae</taxon>
        <taxon>Carassius</taxon>
    </lineage>
</organism>
<dbReference type="GO" id="GO:0005829">
    <property type="term" value="C:cytosol"/>
    <property type="evidence" value="ECO:0007669"/>
    <property type="project" value="GOC"/>
</dbReference>
<keyword evidence="6" id="KW-0967">Endosome</keyword>
<dbReference type="GO" id="GO:0036010">
    <property type="term" value="P:protein localization to endosome"/>
    <property type="evidence" value="ECO:0007669"/>
    <property type="project" value="TreeGrafter"/>
</dbReference>
<dbReference type="KEGG" id="caua:113112942"/>
<comment type="similarity">
    <text evidence="8">Belongs to the FAM21 family.</text>
</comment>
<feature type="compositionally biased region" description="Gly residues" evidence="9">
    <location>
        <begin position="353"/>
        <end position="364"/>
    </location>
</feature>
<proteinExistence type="inferred from homology"/>
<sequence>MSNLMENGPSNHNGEAEQVWERPWTLAEMQKSSTNWSLAADSGLFLFLQDFSQRMLSKTHEIEKQLDGLIRDTKATDSRLHTVFNDFLMLSNTQFIENRVYDEEVEDPAPKPETTEKQPEQEKSREQKEAELIPKIQEAVNYGLKVLESAFEQLDIKAGNSDSEDEETLEKVEPILEAKDLYVDRPLPYLIGSQAFMDEDDVGLGDLSSDEMSIGSDRDSVIESDVEEGDEQSDEYSDQDEEVHDNFKKKPSVAYDDNEEENEDEDSDIFGGSDKDEDELRKDTGLPSFADELAARIKGETPNKPEADRASLSSGPSITQKKSKTKPKPQVEDDQDEMFKPPKMEDEDYSPFGGKGGLFSGGKGLFDDDDEGDLFSDAPKTEPMEKTVTQSTEPFKIKKIPAGAVSIFPENKLFGFPNDSDSLESKTSKSPVKPKVQAAPKRASVGGGLFDDEDDDDDFFSGKPLHKSTPGQEKQMPKKPVDLFGEADEDDDDGDGGGAMFSEKASAALSQQDKRAEGEEETRPPEKKLPVGAISVFGPGTKNILEGLKKRRPSTSEESAQSEESGPPSEAVKPSPALGASQKTHSKSLFSDDEDSQLFASETTSKSKPTTPNKPSKAPLSIFDDEEEEEDLFSSTPKPKSVQVKKTSLQPKKPVSSSLFSDDEDQWMSSKPSRENPEVKPSGMKSSVSAPSRLPSVKTPQKDGLFDDDDDLFSAKYESSKKSSQRVSLLFEDEDDDDEDKEPLFGFKTPANKTPSEAKRSGAPSQIESTEEENVPNVAKNKIAEEKKPVEKKPVESTPSSEDSTEIKKKPVGAVSLFGGIDVLADKQDTSKKQTNNQEEIADSDELLKEGPPPMESKGTKAKKTALSLFDDEDDDDDDGDMNSDLIIPAPKTSKSIEKNALKDHGMKSTGVFQDEELLFSHTQQRDNDPDVDLFATSPKPAVASQSSVKPVVPSLFRDDDDDDLFSSAKPKAPPKVPEKPSKPKTNETDKSTPTPSKEPTSLPKSKKTSSRIGDLQASLAVNPASLLPGAVPRIPGAVSVIPGLAPASFPAAAKPLPARDTTPGHRPSSEGGVSFDSPAQVSTLQNANKGRAKGAVRRRPQTRAARHLAAQDSEEAVGESTSIQADEAVMAASVSTFNPVSVRPSALTIPVSTPPPAKTPDEAVRPKRFLNSGDDLFDSDDLFATKPVPSSKHKAKTPEEGRKKASKTEAIIASKKDQASSIFDSHEDDLFAKVKQKPLQKAKEISFLDDDDDDIFGAGSSKSADRKNSNAQASSAKPDVFKDDVKEPPKAQKKPKEVSLDASLFDDDVDIFADSKSTKPQKKAKKKLEAKSIFDDDMDDIFSTGTTKPAVKPSSKSKKTQPAQDPISTLETGNSIFDDPLNAFGGN</sequence>
<dbReference type="Proteomes" id="UP000515129">
    <property type="component" value="Chromosome 13"/>
</dbReference>
<evidence type="ECO:0000256" key="3">
    <source>
        <dbReference type="ARBA" id="ARBA00022448"/>
    </source>
</evidence>
<feature type="region of interest" description="Disordered" evidence="9">
    <location>
        <begin position="916"/>
        <end position="1015"/>
    </location>
</feature>
<feature type="compositionally biased region" description="Acidic residues" evidence="9">
    <location>
        <begin position="222"/>
        <end position="243"/>
    </location>
</feature>
<evidence type="ECO:0000256" key="5">
    <source>
        <dbReference type="ARBA" id="ARBA00022553"/>
    </source>
</evidence>
<feature type="region of interest" description="Disordered" evidence="9">
    <location>
        <begin position="1251"/>
        <end position="1300"/>
    </location>
</feature>
<feature type="region of interest" description="Disordered" evidence="9">
    <location>
        <begin position="103"/>
        <end position="131"/>
    </location>
</feature>
<feature type="compositionally biased region" description="Basic and acidic residues" evidence="9">
    <location>
        <begin position="512"/>
        <end position="529"/>
    </location>
</feature>
<dbReference type="GeneID" id="113112942"/>
<dbReference type="GO" id="GO:0005886">
    <property type="term" value="C:plasma membrane"/>
    <property type="evidence" value="ECO:0007669"/>
    <property type="project" value="UniProtKB-SubCell"/>
</dbReference>
<evidence type="ECO:0000256" key="4">
    <source>
        <dbReference type="ARBA" id="ARBA00022475"/>
    </source>
</evidence>
<feature type="compositionally biased region" description="Basic residues" evidence="9">
    <location>
        <begin position="1091"/>
        <end position="1107"/>
    </location>
</feature>
<dbReference type="GO" id="GO:0071203">
    <property type="term" value="C:WASH complex"/>
    <property type="evidence" value="ECO:0007669"/>
    <property type="project" value="TreeGrafter"/>
</dbReference>
<evidence type="ECO:0000256" key="8">
    <source>
        <dbReference type="ARBA" id="ARBA00038327"/>
    </source>
</evidence>
<gene>
    <name evidence="12" type="primary">LOC113112942</name>
</gene>
<dbReference type="GO" id="GO:0042147">
    <property type="term" value="P:retrograde transport, endosome to Golgi"/>
    <property type="evidence" value="ECO:0007669"/>
    <property type="project" value="TreeGrafter"/>
</dbReference>
<evidence type="ECO:0000256" key="6">
    <source>
        <dbReference type="ARBA" id="ARBA00022753"/>
    </source>
</evidence>
<evidence type="ECO:0000256" key="2">
    <source>
        <dbReference type="ARBA" id="ARBA00004236"/>
    </source>
</evidence>
<dbReference type="PANTHER" id="PTHR21669">
    <property type="entry name" value="CAPZ-INTERACTING PROTEIN AND RELATED PROTEINS"/>
    <property type="match status" value="1"/>
</dbReference>
<feature type="compositionally biased region" description="Acidic residues" evidence="9">
    <location>
        <begin position="870"/>
        <end position="882"/>
    </location>
</feature>
<accession>A0A6P6QMB3</accession>
<feature type="compositionally biased region" description="Acidic residues" evidence="9">
    <location>
        <begin position="485"/>
        <end position="495"/>
    </location>
</feature>
<feature type="compositionally biased region" description="Basic and acidic residues" evidence="9">
    <location>
        <begin position="977"/>
        <end position="991"/>
    </location>
</feature>
<feature type="compositionally biased region" description="Low complexity" evidence="9">
    <location>
        <begin position="556"/>
        <end position="570"/>
    </location>
</feature>
<evidence type="ECO:0000259" key="10">
    <source>
        <dbReference type="Pfam" id="PF15255"/>
    </source>
</evidence>
<keyword evidence="3" id="KW-0813">Transport</keyword>
<feature type="compositionally biased region" description="Basic and acidic residues" evidence="9">
    <location>
        <begin position="782"/>
        <end position="795"/>
    </location>
</feature>
<feature type="compositionally biased region" description="Basic and acidic residues" evidence="9">
    <location>
        <begin position="108"/>
        <end position="131"/>
    </location>
</feature>
<dbReference type="InterPro" id="IPR029341">
    <property type="entry name" value="FAM21/CAPZIP"/>
</dbReference>
<evidence type="ECO:0000256" key="9">
    <source>
        <dbReference type="SAM" id="MobiDB-lite"/>
    </source>
</evidence>
<protein>
    <submittedName>
        <fullName evidence="12">WASH complex subunit 2-like isoform X1</fullName>
    </submittedName>
</protein>
<comment type="subcellular location">
    <subcellularLocation>
        <location evidence="2">Cell membrane</location>
    </subcellularLocation>
    <subcellularLocation>
        <location evidence="1">Early endosome membrane</location>
    </subcellularLocation>
</comment>
<keyword evidence="11" id="KW-1185">Reference proteome</keyword>